<organism evidence="2">
    <name type="scientific">Fonticula alba</name>
    <name type="common">Slime mold</name>
    <dbReference type="NCBI Taxonomy" id="691883"/>
    <lineage>
        <taxon>Eukaryota</taxon>
        <taxon>Rotosphaerida</taxon>
        <taxon>Fonticulaceae</taxon>
        <taxon>Fonticula</taxon>
    </lineage>
</organism>
<name>A0A058ZBR2_FONAL</name>
<dbReference type="Gene3D" id="3.40.50.150">
    <property type="entry name" value="Vaccinia Virus protein VP39"/>
    <property type="match status" value="1"/>
</dbReference>
<dbReference type="eggNOG" id="ENOG502RYDU">
    <property type="taxonomic scope" value="Eukaryota"/>
</dbReference>
<dbReference type="AlphaFoldDB" id="A0A058ZBR2"/>
<dbReference type="OMA" id="LTAGWYK"/>
<evidence type="ECO:0000256" key="1">
    <source>
        <dbReference type="SAM" id="MobiDB-lite"/>
    </source>
</evidence>
<evidence type="ECO:0008006" key="4">
    <source>
        <dbReference type="Google" id="ProtNLM"/>
    </source>
</evidence>
<reference evidence="2" key="1">
    <citation type="submission" date="2013-04" db="EMBL/GenBank/DDBJ databases">
        <title>The Genome Sequence of Fonticula alba ATCC 38817.</title>
        <authorList>
            <consortium name="The Broad Institute Genomics Platform"/>
            <person name="Russ C."/>
            <person name="Cuomo C."/>
            <person name="Burger G."/>
            <person name="Gray M.W."/>
            <person name="Holland P.W.H."/>
            <person name="King N."/>
            <person name="Lang F.B.F."/>
            <person name="Roger A.J."/>
            <person name="Ruiz-Trillo I."/>
            <person name="Brown M."/>
            <person name="Walker B."/>
            <person name="Young S."/>
            <person name="Zeng Q."/>
            <person name="Gargeya S."/>
            <person name="Fitzgerald M."/>
            <person name="Haas B."/>
            <person name="Abouelleil A."/>
            <person name="Allen A.W."/>
            <person name="Alvarado L."/>
            <person name="Arachchi H.M."/>
            <person name="Berlin A.M."/>
            <person name="Chapman S.B."/>
            <person name="Gainer-Dewar J."/>
            <person name="Goldberg J."/>
            <person name="Griggs A."/>
            <person name="Gujja S."/>
            <person name="Hansen M."/>
            <person name="Howarth C."/>
            <person name="Imamovic A."/>
            <person name="Ireland A."/>
            <person name="Larimer J."/>
            <person name="McCowan C."/>
            <person name="Murphy C."/>
            <person name="Pearson M."/>
            <person name="Poon T.W."/>
            <person name="Priest M."/>
            <person name="Roberts A."/>
            <person name="Saif S."/>
            <person name="Shea T."/>
            <person name="Sisk P."/>
            <person name="Sykes S."/>
            <person name="Wortman J."/>
            <person name="Nusbaum C."/>
            <person name="Birren B."/>
        </authorList>
    </citation>
    <scope>NUCLEOTIDE SEQUENCE [LARGE SCALE GENOMIC DNA]</scope>
    <source>
        <strain evidence="2">ATCC 38817</strain>
    </source>
</reference>
<proteinExistence type="predicted"/>
<keyword evidence="3" id="KW-1185">Reference proteome</keyword>
<dbReference type="InterPro" id="IPR029063">
    <property type="entry name" value="SAM-dependent_MTases_sf"/>
</dbReference>
<dbReference type="SUPFAM" id="SSF53335">
    <property type="entry name" value="S-adenosyl-L-methionine-dependent methyltransferases"/>
    <property type="match status" value="1"/>
</dbReference>
<dbReference type="CDD" id="cd02440">
    <property type="entry name" value="AdoMet_MTases"/>
    <property type="match status" value="1"/>
</dbReference>
<protein>
    <recommendedName>
        <fullName evidence="4">Methyltransferase domain-containing protein</fullName>
    </recommendedName>
</protein>
<dbReference type="OrthoDB" id="540004at2759"/>
<dbReference type="GeneID" id="20526002"/>
<accession>A0A058ZBR2</accession>
<dbReference type="Pfam" id="PF13489">
    <property type="entry name" value="Methyltransf_23"/>
    <property type="match status" value="1"/>
</dbReference>
<feature type="region of interest" description="Disordered" evidence="1">
    <location>
        <begin position="1"/>
        <end position="31"/>
    </location>
</feature>
<evidence type="ECO:0000313" key="3">
    <source>
        <dbReference type="Proteomes" id="UP000030693"/>
    </source>
</evidence>
<dbReference type="EMBL" id="KB932202">
    <property type="protein sequence ID" value="KCV71865.1"/>
    <property type="molecule type" value="Genomic_DNA"/>
</dbReference>
<feature type="compositionally biased region" description="Polar residues" evidence="1">
    <location>
        <begin position="1"/>
        <end position="10"/>
    </location>
</feature>
<evidence type="ECO:0000313" key="2">
    <source>
        <dbReference type="EMBL" id="KCV71865.1"/>
    </source>
</evidence>
<sequence>MAESGANSNLYPEDLLPPETREVAASNNPHASKESLRELAYAGVYSAPENESWPQWFDRWRRWTRAAIYDAAIVWFTSEWYRTVLEKLPAKSSVLDVGVGTAAALLNNISIINERQLRIKGVDIDADYIARAQDLIRDKNASGLVNVEHMSIYDYFLPPGGQRFDAVYFSGSFMLLPDPSAALLHVKANLLKEGGLLYFTQTFERRRSFLVETIKPLLRVITTIDFGRATYYDEFARQLSAAGFKITAEEEIGSESGGGGRGNVMLITAAEAESVASSSSSLID</sequence>
<gene>
    <name evidence="2" type="ORF">H696_01277</name>
</gene>
<dbReference type="RefSeq" id="XP_009493443.1">
    <property type="nucleotide sequence ID" value="XM_009495168.1"/>
</dbReference>
<dbReference type="Proteomes" id="UP000030693">
    <property type="component" value="Unassembled WGS sequence"/>
</dbReference>